<dbReference type="EMBL" id="CP002116">
    <property type="protein sequence ID" value="ADK82919.1"/>
    <property type="molecule type" value="Genomic_DNA"/>
</dbReference>
<dbReference type="PROSITE" id="PS50983">
    <property type="entry name" value="FE_B12_PBP"/>
    <property type="match status" value="1"/>
</dbReference>
<dbReference type="Gene3D" id="3.40.50.1980">
    <property type="entry name" value="Nitrogenase molybdenum iron protein domain"/>
    <property type="match status" value="2"/>
</dbReference>
<dbReference type="Proteomes" id="UP000002318">
    <property type="component" value="Chromosome"/>
</dbReference>
<dbReference type="eggNOG" id="COG0614">
    <property type="taxonomic scope" value="Bacteria"/>
</dbReference>
<dbReference type="Pfam" id="PF01497">
    <property type="entry name" value="Peripla_BP_2"/>
    <property type="match status" value="1"/>
</dbReference>
<dbReference type="RefSeq" id="WP_013256378.1">
    <property type="nucleotide sequence ID" value="NC_014364.1"/>
</dbReference>
<dbReference type="HOGENOM" id="CLU_038034_13_2_12"/>
<dbReference type="STRING" id="573413.Spirs_3833"/>
<accession>E1R864</accession>
<dbReference type="Gene3D" id="1.20.58.2180">
    <property type="match status" value="1"/>
</dbReference>
<protein>
    <submittedName>
        <fullName evidence="2">Periplasmic binding protein</fullName>
    </submittedName>
</protein>
<dbReference type="InterPro" id="IPR050902">
    <property type="entry name" value="ABC_Transporter_SBP"/>
</dbReference>
<dbReference type="KEGG" id="ssm:Spirs_3833"/>
<dbReference type="SUPFAM" id="SSF53807">
    <property type="entry name" value="Helical backbone' metal receptor"/>
    <property type="match status" value="1"/>
</dbReference>
<gene>
    <name evidence="2" type="ordered locus">Spirs_3833</name>
</gene>
<evidence type="ECO:0000313" key="2">
    <source>
        <dbReference type="EMBL" id="ADK82919.1"/>
    </source>
</evidence>
<dbReference type="PANTHER" id="PTHR30535:SF34">
    <property type="entry name" value="MOLYBDATE-BINDING PROTEIN MOLA"/>
    <property type="match status" value="1"/>
</dbReference>
<dbReference type="PANTHER" id="PTHR30535">
    <property type="entry name" value="VITAMIN B12-BINDING PROTEIN"/>
    <property type="match status" value="1"/>
</dbReference>
<evidence type="ECO:0000313" key="3">
    <source>
        <dbReference type="Proteomes" id="UP000002318"/>
    </source>
</evidence>
<name>E1R864_SEDSS</name>
<dbReference type="CDD" id="cd01142">
    <property type="entry name" value="TroA_e"/>
    <property type="match status" value="1"/>
</dbReference>
<evidence type="ECO:0000259" key="1">
    <source>
        <dbReference type="PROSITE" id="PS50983"/>
    </source>
</evidence>
<dbReference type="OrthoDB" id="9787830at2"/>
<keyword evidence="3" id="KW-1185">Reference proteome</keyword>
<proteinExistence type="predicted"/>
<dbReference type="AlphaFoldDB" id="E1R864"/>
<reference evidence="2 3" key="1">
    <citation type="journal article" date="2010" name="Stand. Genomic Sci.">
        <title>Complete genome sequence of Spirochaeta smaragdinae type strain (SEBR 4228).</title>
        <authorList>
            <person name="Mavromatis K."/>
            <person name="Yasawong M."/>
            <person name="Chertkov O."/>
            <person name="Lapidus A."/>
            <person name="Lucas S."/>
            <person name="Nolan M."/>
            <person name="Del Rio T.G."/>
            <person name="Tice H."/>
            <person name="Cheng J.F."/>
            <person name="Pitluck S."/>
            <person name="Liolios K."/>
            <person name="Ivanova N."/>
            <person name="Tapia R."/>
            <person name="Han C."/>
            <person name="Bruce D."/>
            <person name="Goodwin L."/>
            <person name="Pati A."/>
            <person name="Chen A."/>
            <person name="Palaniappan K."/>
            <person name="Land M."/>
            <person name="Hauser L."/>
            <person name="Chang Y.J."/>
            <person name="Jeffries C.D."/>
            <person name="Detter J.C."/>
            <person name="Rohde M."/>
            <person name="Brambilla E."/>
            <person name="Spring S."/>
            <person name="Goker M."/>
            <person name="Sikorski J."/>
            <person name="Woyke T."/>
            <person name="Bristow J."/>
            <person name="Eisen J.A."/>
            <person name="Markowitz V."/>
            <person name="Hugenholtz P."/>
            <person name="Klenk H.P."/>
            <person name="Kyrpides N.C."/>
        </authorList>
    </citation>
    <scope>NUCLEOTIDE SEQUENCE [LARGE SCALE GENOMIC DNA]</scope>
    <source>
        <strain evidence="3">DSM 11293 / JCM 15392 / SEBR 4228</strain>
    </source>
</reference>
<dbReference type="InterPro" id="IPR002491">
    <property type="entry name" value="ABC_transptr_periplasmic_BD"/>
</dbReference>
<sequence length="355" mass="39822">MKEKKKVQGDNRYKILILSLTFFLLAVCIQEKAEAQALTKTVVDMGGNEVTVPKNVNRIVITCYGGATHEIAALGGAEKIVGQPSMLRFPTLVRMYPGFKKTVDPGSFNNVNIEEILNLKPDVVIASLTAEQGNRKIVEAGIPVIRVYTGRANDPSDSKREFLMIGELLNSKRQAEELVEFWDRQLQIIEERTADIPQGMRKRVYYLLGSLTHTNGSAWWGETLITSAGGINVAHEIGKLRDITVEQLLGWNPDVMILSSNEGKFVPVEEVMNNGQLQGVRAVIDGAVYLCPVGTFWWDRPAPEAILGITWLAQTLYPERFGDIDLEKLSQDFYHRFYGYRLSHDEFASFITPQD</sequence>
<feature type="domain" description="Fe/B12 periplasmic-binding" evidence="1">
    <location>
        <begin position="59"/>
        <end position="320"/>
    </location>
</feature>
<organism evidence="2 3">
    <name type="scientific">Sediminispirochaeta smaragdinae (strain DSM 11293 / JCM 15392 / SEBR 4228)</name>
    <name type="common">Spirochaeta smaragdinae</name>
    <dbReference type="NCBI Taxonomy" id="573413"/>
    <lineage>
        <taxon>Bacteria</taxon>
        <taxon>Pseudomonadati</taxon>
        <taxon>Spirochaetota</taxon>
        <taxon>Spirochaetia</taxon>
        <taxon>Spirochaetales</taxon>
        <taxon>Spirochaetaceae</taxon>
        <taxon>Sediminispirochaeta</taxon>
    </lineage>
</organism>